<dbReference type="InterPro" id="IPR052922">
    <property type="entry name" value="Cytidylate_Kinase-2"/>
</dbReference>
<dbReference type="Proteomes" id="UP000824002">
    <property type="component" value="Unassembled WGS sequence"/>
</dbReference>
<dbReference type="SUPFAM" id="SSF52540">
    <property type="entry name" value="P-loop containing nucleoside triphosphate hydrolases"/>
    <property type="match status" value="1"/>
</dbReference>
<dbReference type="PANTHER" id="PTHR37816">
    <property type="entry name" value="YALI0E33011P"/>
    <property type="match status" value="1"/>
</dbReference>
<reference evidence="1" key="1">
    <citation type="submission" date="2020-10" db="EMBL/GenBank/DDBJ databases">
        <authorList>
            <person name="Gilroy R."/>
        </authorList>
    </citation>
    <scope>NUCLEOTIDE SEQUENCE</scope>
    <source>
        <strain evidence="1">CHK199-13235</strain>
    </source>
</reference>
<dbReference type="AlphaFoldDB" id="A0A9D1FNG9"/>
<name>A0A9D1FNG9_9FIRM</name>
<accession>A0A9D1FNG9</accession>
<proteinExistence type="predicted"/>
<comment type="caution">
    <text evidence="1">The sequence shown here is derived from an EMBL/GenBank/DDBJ whole genome shotgun (WGS) entry which is preliminary data.</text>
</comment>
<organism evidence="1 2">
    <name type="scientific">Candidatus Merdivicinus excrementipullorum</name>
    <dbReference type="NCBI Taxonomy" id="2840867"/>
    <lineage>
        <taxon>Bacteria</taxon>
        <taxon>Bacillati</taxon>
        <taxon>Bacillota</taxon>
        <taxon>Clostridia</taxon>
        <taxon>Eubacteriales</taxon>
        <taxon>Oscillospiraceae</taxon>
        <taxon>Oscillospiraceae incertae sedis</taxon>
        <taxon>Candidatus Merdivicinus</taxon>
    </lineage>
</organism>
<dbReference type="Gene3D" id="3.40.50.300">
    <property type="entry name" value="P-loop containing nucleotide triphosphate hydrolases"/>
    <property type="match status" value="1"/>
</dbReference>
<dbReference type="InterPro" id="IPR027417">
    <property type="entry name" value="P-loop_NTPase"/>
</dbReference>
<evidence type="ECO:0000313" key="2">
    <source>
        <dbReference type="Proteomes" id="UP000824002"/>
    </source>
</evidence>
<evidence type="ECO:0000313" key="1">
    <source>
        <dbReference type="EMBL" id="HIS76978.1"/>
    </source>
</evidence>
<reference evidence="1" key="2">
    <citation type="journal article" date="2021" name="PeerJ">
        <title>Extensive microbial diversity within the chicken gut microbiome revealed by metagenomics and culture.</title>
        <authorList>
            <person name="Gilroy R."/>
            <person name="Ravi A."/>
            <person name="Getino M."/>
            <person name="Pursley I."/>
            <person name="Horton D.L."/>
            <person name="Alikhan N.F."/>
            <person name="Baker D."/>
            <person name="Gharbi K."/>
            <person name="Hall N."/>
            <person name="Watson M."/>
            <person name="Adriaenssens E.M."/>
            <person name="Foster-Nyarko E."/>
            <person name="Jarju S."/>
            <person name="Secka A."/>
            <person name="Antonio M."/>
            <person name="Oren A."/>
            <person name="Chaudhuri R.R."/>
            <person name="La Ragione R."/>
            <person name="Hildebrand F."/>
            <person name="Pallen M.J."/>
        </authorList>
    </citation>
    <scope>NUCLEOTIDE SEQUENCE</scope>
    <source>
        <strain evidence="1">CHK199-13235</strain>
    </source>
</reference>
<protein>
    <recommendedName>
        <fullName evidence="3">DNA topology modulation protein FlaR</fullName>
    </recommendedName>
</protein>
<evidence type="ECO:0008006" key="3">
    <source>
        <dbReference type="Google" id="ProtNLM"/>
    </source>
</evidence>
<sequence>MKLYITGSVGSGKSTLARKIGGMGLPSFELDAVVYEPDPDSPGDNRKRPETVRDAVFAEILARKSWVMEDAGRPCFVKGMEEADQVVLLEPAAFVRDFRILRRWLRQRAGKEQCGYRPDFLMLRLMFRWRRDYDRGKDGLKKRLEPFAGKLVILRGEKEVRAFLDKLREEVYGGLSGIPADIGQSGAGAGRRL</sequence>
<dbReference type="PANTHER" id="PTHR37816:SF2">
    <property type="entry name" value="DNA TOPOLOGY MODULATION PROTEIN FLAR-RELATED PROTEIN"/>
    <property type="match status" value="1"/>
</dbReference>
<dbReference type="EMBL" id="DVJP01000061">
    <property type="protein sequence ID" value="HIS76978.1"/>
    <property type="molecule type" value="Genomic_DNA"/>
</dbReference>
<gene>
    <name evidence="1" type="ORF">IAB51_09245</name>
</gene>